<dbReference type="OrthoDB" id="442087at2759"/>
<dbReference type="PRINTS" id="PR00625">
    <property type="entry name" value="JDOMAIN"/>
</dbReference>
<reference evidence="4" key="1">
    <citation type="journal article" date="2020" name="Stud. Mycol.">
        <title>101 Dothideomycetes genomes: a test case for predicting lifestyles and emergence of pathogens.</title>
        <authorList>
            <person name="Haridas S."/>
            <person name="Albert R."/>
            <person name="Binder M."/>
            <person name="Bloem J."/>
            <person name="Labutti K."/>
            <person name="Salamov A."/>
            <person name="Andreopoulos B."/>
            <person name="Baker S."/>
            <person name="Barry K."/>
            <person name="Bills G."/>
            <person name="Bluhm B."/>
            <person name="Cannon C."/>
            <person name="Castanera R."/>
            <person name="Culley D."/>
            <person name="Daum C."/>
            <person name="Ezra D."/>
            <person name="Gonzalez J."/>
            <person name="Henrissat B."/>
            <person name="Kuo A."/>
            <person name="Liang C."/>
            <person name="Lipzen A."/>
            <person name="Lutzoni F."/>
            <person name="Magnuson J."/>
            <person name="Mondo S."/>
            <person name="Nolan M."/>
            <person name="Ohm R."/>
            <person name="Pangilinan J."/>
            <person name="Park H.-J."/>
            <person name="Ramirez L."/>
            <person name="Alfaro M."/>
            <person name="Sun H."/>
            <person name="Tritt A."/>
            <person name="Yoshinaga Y."/>
            <person name="Zwiers L.-H."/>
            <person name="Turgeon B."/>
            <person name="Goodwin S."/>
            <person name="Spatafora J."/>
            <person name="Crous P."/>
            <person name="Grigoriev I."/>
        </authorList>
    </citation>
    <scope>NUCLEOTIDE SEQUENCE</scope>
    <source>
        <strain evidence="4">ATCC 74209</strain>
    </source>
</reference>
<dbReference type="SMART" id="SM00271">
    <property type="entry name" value="DnaJ"/>
    <property type="match status" value="1"/>
</dbReference>
<evidence type="ECO:0000313" key="5">
    <source>
        <dbReference type="Proteomes" id="UP000799536"/>
    </source>
</evidence>
<dbReference type="InterPro" id="IPR050817">
    <property type="entry name" value="DjlA_DnaK_co-chaperone"/>
</dbReference>
<dbReference type="Proteomes" id="UP000799536">
    <property type="component" value="Unassembled WGS sequence"/>
</dbReference>
<dbReference type="SUPFAM" id="SSF46565">
    <property type="entry name" value="Chaperone J-domain"/>
    <property type="match status" value="1"/>
</dbReference>
<dbReference type="InterPro" id="IPR036869">
    <property type="entry name" value="J_dom_sf"/>
</dbReference>
<comment type="caution">
    <text evidence="4">The sequence shown here is derived from an EMBL/GenBank/DDBJ whole genome shotgun (WGS) entry which is preliminary data.</text>
</comment>
<evidence type="ECO:0000259" key="3">
    <source>
        <dbReference type="PROSITE" id="PS50076"/>
    </source>
</evidence>
<feature type="coiled-coil region" evidence="1">
    <location>
        <begin position="272"/>
        <end position="322"/>
    </location>
</feature>
<dbReference type="AlphaFoldDB" id="A0A9P4MX56"/>
<keyword evidence="1" id="KW-0175">Coiled coil</keyword>
<feature type="domain" description="J" evidence="3">
    <location>
        <begin position="5"/>
        <end position="75"/>
    </location>
</feature>
<dbReference type="PROSITE" id="PS50076">
    <property type="entry name" value="DNAJ_2"/>
    <property type="match status" value="1"/>
</dbReference>
<dbReference type="PANTHER" id="PTHR24074">
    <property type="entry name" value="CO-CHAPERONE PROTEIN DJLA"/>
    <property type="match status" value="1"/>
</dbReference>
<dbReference type="Pfam" id="PF00226">
    <property type="entry name" value="DnaJ"/>
    <property type="match status" value="1"/>
</dbReference>
<keyword evidence="5" id="KW-1185">Reference proteome</keyword>
<proteinExistence type="predicted"/>
<evidence type="ECO:0000256" key="2">
    <source>
        <dbReference type="SAM" id="MobiDB-lite"/>
    </source>
</evidence>
<accession>A0A9P4MX56</accession>
<evidence type="ECO:0000313" key="4">
    <source>
        <dbReference type="EMBL" id="KAF2205792.1"/>
    </source>
</evidence>
<dbReference type="CDD" id="cd06257">
    <property type="entry name" value="DnaJ"/>
    <property type="match status" value="1"/>
</dbReference>
<feature type="region of interest" description="Disordered" evidence="2">
    <location>
        <begin position="88"/>
        <end position="134"/>
    </location>
</feature>
<dbReference type="EMBL" id="ML993849">
    <property type="protein sequence ID" value="KAF2205792.1"/>
    <property type="molecule type" value="Genomic_DNA"/>
</dbReference>
<evidence type="ECO:0000256" key="1">
    <source>
        <dbReference type="SAM" id="Coils"/>
    </source>
</evidence>
<sequence length="365" mass="41044">MQVPSHYEVLGLAHTAPISVIRAAYKALALEYHPDKQKKSSPASKNSLKSRFLQIQEAHEVLTNSIKRAAYDMELSKPNSDFYEFMDDTPSKSSASSKTSTMSGAWASSPISSTTTATPTPGHKSSHHRTNTIYPTPQATRDLLRAKADKILSGIHAERARREAEELETPLPELKDIVRIWKALAEENKHDTVSQAHCVVKIHEYEGKVAKKEQEHTIWLKGMAIPRNMKDKMDNNDKHAARAEENMKTVRKGAQWPSFNTPTRFALRAEEKRKAEEQCSLAKKARAEARQEKNAKNEAMKLTDFEAKRQFSKADKEELQKNATEIAKNDADRIRIACKKAVPQIPKVTHPVISTDDAPSHTDFS</sequence>
<protein>
    <submittedName>
        <fullName evidence="4">DnaJ-domain-containing protein</fullName>
    </submittedName>
</protein>
<dbReference type="Gene3D" id="1.10.287.110">
    <property type="entry name" value="DnaJ domain"/>
    <property type="match status" value="1"/>
</dbReference>
<dbReference type="InterPro" id="IPR001623">
    <property type="entry name" value="DnaJ_domain"/>
</dbReference>
<gene>
    <name evidence="4" type="ORF">GQ43DRAFT_427746</name>
</gene>
<organism evidence="4 5">
    <name type="scientific">Delitschia confertaspora ATCC 74209</name>
    <dbReference type="NCBI Taxonomy" id="1513339"/>
    <lineage>
        <taxon>Eukaryota</taxon>
        <taxon>Fungi</taxon>
        <taxon>Dikarya</taxon>
        <taxon>Ascomycota</taxon>
        <taxon>Pezizomycotina</taxon>
        <taxon>Dothideomycetes</taxon>
        <taxon>Pleosporomycetidae</taxon>
        <taxon>Pleosporales</taxon>
        <taxon>Delitschiaceae</taxon>
        <taxon>Delitschia</taxon>
    </lineage>
</organism>
<feature type="compositionally biased region" description="Low complexity" evidence="2">
    <location>
        <begin position="91"/>
        <end position="121"/>
    </location>
</feature>
<name>A0A9P4MX56_9PLEO</name>